<dbReference type="NCBIfam" id="TIGR04086">
    <property type="entry name" value="TIGR04086_membr"/>
    <property type="match status" value="1"/>
</dbReference>
<evidence type="ECO:0000256" key="1">
    <source>
        <dbReference type="SAM" id="Phobius"/>
    </source>
</evidence>
<gene>
    <name evidence="2" type="ORF">Pmgp_00707</name>
</gene>
<dbReference type="OrthoDB" id="10017621at2"/>
<comment type="caution">
    <text evidence="2">The sequence shown here is derived from an EMBL/GenBank/DDBJ whole genome shotgun (WGS) entry which is preliminary data.</text>
</comment>
<reference evidence="2 3" key="1">
    <citation type="journal article" date="2018" name="Environ. Microbiol.">
        <title>Novel energy conservation strategies and behaviour of Pelotomaculum schinkii driving syntrophic propionate catabolism.</title>
        <authorList>
            <person name="Hidalgo-Ahumada C.A.P."/>
            <person name="Nobu M.K."/>
            <person name="Narihiro T."/>
            <person name="Tamaki H."/>
            <person name="Liu W.T."/>
            <person name="Kamagata Y."/>
            <person name="Stams A.J.M."/>
            <person name="Imachi H."/>
            <person name="Sousa D.Z."/>
        </authorList>
    </citation>
    <scope>NUCLEOTIDE SEQUENCE [LARGE SCALE GENOMIC DNA]</scope>
    <source>
        <strain evidence="2 3">MGP</strain>
    </source>
</reference>
<keyword evidence="3" id="KW-1185">Reference proteome</keyword>
<evidence type="ECO:0000313" key="2">
    <source>
        <dbReference type="EMBL" id="TEB12732.1"/>
    </source>
</evidence>
<dbReference type="RefSeq" id="WP_134212587.1">
    <property type="nucleotide sequence ID" value="NZ_QFFZ01000005.1"/>
</dbReference>
<dbReference type="AlphaFoldDB" id="A0A4Y7RVM9"/>
<dbReference type="InterPro" id="IPR023804">
    <property type="entry name" value="DUF3792_TM"/>
</dbReference>
<dbReference type="Proteomes" id="UP000297597">
    <property type="component" value="Unassembled WGS sequence"/>
</dbReference>
<protein>
    <recommendedName>
        <fullName evidence="4">TIGR04086 family membrane protein</fullName>
    </recommendedName>
</protein>
<evidence type="ECO:0000313" key="3">
    <source>
        <dbReference type="Proteomes" id="UP000297597"/>
    </source>
</evidence>
<sequence length="142" mass="14738">MIWPGQAPAFRRLKAGAVFWGLAWAMGSALAVCVLMFAWVALSAGPVYDVRVFLAAGSIIGAVLGGAACGRAAGTMGLLHGFLAGLCYGLLLAGLFLAGHMESIAFGDLFWRMFALGVAGSIGGLAGVNWRDRKKARSMMGK</sequence>
<proteinExistence type="predicted"/>
<feature type="transmembrane region" description="Helical" evidence="1">
    <location>
        <begin position="77"/>
        <end position="97"/>
    </location>
</feature>
<keyword evidence="1" id="KW-0812">Transmembrane</keyword>
<dbReference type="EMBL" id="QFFZ01000005">
    <property type="protein sequence ID" value="TEB12732.1"/>
    <property type="molecule type" value="Genomic_DNA"/>
</dbReference>
<organism evidence="2 3">
    <name type="scientific">Pelotomaculum propionicicum</name>
    <dbReference type="NCBI Taxonomy" id="258475"/>
    <lineage>
        <taxon>Bacteria</taxon>
        <taxon>Bacillati</taxon>
        <taxon>Bacillota</taxon>
        <taxon>Clostridia</taxon>
        <taxon>Eubacteriales</taxon>
        <taxon>Desulfotomaculaceae</taxon>
        <taxon>Pelotomaculum</taxon>
    </lineage>
</organism>
<evidence type="ECO:0008006" key="4">
    <source>
        <dbReference type="Google" id="ProtNLM"/>
    </source>
</evidence>
<name>A0A4Y7RVM9_9FIRM</name>
<keyword evidence="1" id="KW-1133">Transmembrane helix</keyword>
<dbReference type="Pfam" id="PF12670">
    <property type="entry name" value="DUF3792"/>
    <property type="match status" value="1"/>
</dbReference>
<feature type="transmembrane region" description="Helical" evidence="1">
    <location>
        <begin position="109"/>
        <end position="130"/>
    </location>
</feature>
<feature type="transmembrane region" description="Helical" evidence="1">
    <location>
        <begin position="52"/>
        <end position="70"/>
    </location>
</feature>
<keyword evidence="1" id="KW-0472">Membrane</keyword>
<feature type="transmembrane region" description="Helical" evidence="1">
    <location>
        <begin position="17"/>
        <end position="40"/>
    </location>
</feature>
<accession>A0A4Y7RVM9</accession>